<accession>A0A381YRX1</accession>
<evidence type="ECO:0000313" key="2">
    <source>
        <dbReference type="EMBL" id="SVA79704.1"/>
    </source>
</evidence>
<name>A0A381YRX1_9ZZZZ</name>
<proteinExistence type="predicted"/>
<gene>
    <name evidence="2" type="ORF">METZ01_LOCUS132558</name>
</gene>
<protein>
    <submittedName>
        <fullName evidence="2">Uncharacterized protein</fullName>
    </submittedName>
</protein>
<evidence type="ECO:0000256" key="1">
    <source>
        <dbReference type="SAM" id="MobiDB-lite"/>
    </source>
</evidence>
<feature type="region of interest" description="Disordered" evidence="1">
    <location>
        <begin position="310"/>
        <end position="335"/>
    </location>
</feature>
<dbReference type="AlphaFoldDB" id="A0A381YRX1"/>
<dbReference type="EMBL" id="UINC01018897">
    <property type="protein sequence ID" value="SVA79704.1"/>
    <property type="molecule type" value="Genomic_DNA"/>
</dbReference>
<reference evidence="2" key="1">
    <citation type="submission" date="2018-05" db="EMBL/GenBank/DDBJ databases">
        <authorList>
            <person name="Lanie J.A."/>
            <person name="Ng W.-L."/>
            <person name="Kazmierczak K.M."/>
            <person name="Andrzejewski T.M."/>
            <person name="Davidsen T.M."/>
            <person name="Wayne K.J."/>
            <person name="Tettelin H."/>
            <person name="Glass J.I."/>
            <person name="Rusch D."/>
            <person name="Podicherti R."/>
            <person name="Tsui H.-C.T."/>
            <person name="Winkler M.E."/>
        </authorList>
    </citation>
    <scope>NUCLEOTIDE SEQUENCE</scope>
</reference>
<organism evidence="2">
    <name type="scientific">marine metagenome</name>
    <dbReference type="NCBI Taxonomy" id="408172"/>
    <lineage>
        <taxon>unclassified sequences</taxon>
        <taxon>metagenomes</taxon>
        <taxon>ecological metagenomes</taxon>
    </lineage>
</organism>
<sequence>MKNKLAQVFWTIFLCNALPALAVCAASDEFLGDWTIWFDQGRGAQHGLLEIRANQEGLVAHVEGGPVSILIDDDHGVEIGIDDRTGAGQPYIRTLVGMLNGDVMEGEFGPEEPNEFCRNFPLSCDSPRGVWGAERVVVALPENQPAEPVDFSGVWSGARGRGGLARYTMDLTPSAQAYVDGFDHELDFPAQRCMSSGLFRRFTSGIEIWRYESHFVFLYSGGESRRIYTDGRARPAYIFPSPLGHSLGRWDGDTLVVETIGLQSMVRGYRGEPISENARFVERYTLSEDGSLLIGEVALHDPENYRKPPLRRATWRKGDPTAERGPSGSCDPDSYYRQLYEEGKMQEYIDRSDRRL</sequence>